<dbReference type="AlphaFoldDB" id="A0ABD2I2S0"/>
<dbReference type="Pfam" id="PF00651">
    <property type="entry name" value="BTB"/>
    <property type="match status" value="1"/>
</dbReference>
<evidence type="ECO:0000313" key="7">
    <source>
        <dbReference type="Proteomes" id="UP001620645"/>
    </source>
</evidence>
<dbReference type="InterPro" id="IPR011333">
    <property type="entry name" value="SKP1/BTB/POZ_sf"/>
</dbReference>
<feature type="compositionally biased region" description="Polar residues" evidence="3">
    <location>
        <begin position="15"/>
        <end position="24"/>
    </location>
</feature>
<dbReference type="Gene3D" id="1.25.40.420">
    <property type="match status" value="1"/>
</dbReference>
<evidence type="ECO:0000259" key="4">
    <source>
        <dbReference type="PROSITE" id="PS50097"/>
    </source>
</evidence>
<dbReference type="SMART" id="SM00061">
    <property type="entry name" value="MATH"/>
    <property type="match status" value="2"/>
</dbReference>
<feature type="domain" description="MATH" evidence="5">
    <location>
        <begin position="349"/>
        <end position="484"/>
    </location>
</feature>
<gene>
    <name evidence="6" type="ORF">niasHS_016371</name>
</gene>
<dbReference type="Proteomes" id="UP001620645">
    <property type="component" value="Unassembled WGS sequence"/>
</dbReference>
<protein>
    <recommendedName>
        <fullName evidence="8">BTB domain-containing protein</fullName>
    </recommendedName>
</protein>
<dbReference type="FunFam" id="1.25.40.420:FF:000008">
    <property type="entry name" value="BTB/POZ domain-containing protein POB1"/>
    <property type="match status" value="1"/>
</dbReference>
<dbReference type="Pfam" id="PF22486">
    <property type="entry name" value="MATH_2"/>
    <property type="match status" value="2"/>
</dbReference>
<dbReference type="InterPro" id="IPR011705">
    <property type="entry name" value="BACK"/>
</dbReference>
<dbReference type="EMBL" id="JBICCN010000389">
    <property type="protein sequence ID" value="KAL3071696.1"/>
    <property type="molecule type" value="Genomic_DNA"/>
</dbReference>
<evidence type="ECO:0000256" key="1">
    <source>
        <dbReference type="ARBA" id="ARBA00004906"/>
    </source>
</evidence>
<dbReference type="Gene3D" id="2.60.210.10">
    <property type="entry name" value="Apoptosis, Tumor Necrosis Factor Receptor Associated Protein 2, Chain A"/>
    <property type="match status" value="2"/>
</dbReference>
<proteinExistence type="predicted"/>
<feature type="domain" description="BTB" evidence="4">
    <location>
        <begin position="77"/>
        <end position="158"/>
    </location>
</feature>
<dbReference type="PROSITE" id="PS50097">
    <property type="entry name" value="BTB"/>
    <property type="match status" value="1"/>
</dbReference>
<dbReference type="SMART" id="SM00225">
    <property type="entry name" value="BTB"/>
    <property type="match status" value="1"/>
</dbReference>
<feature type="domain" description="MATH" evidence="5">
    <location>
        <begin position="504"/>
        <end position="639"/>
    </location>
</feature>
<evidence type="ECO:0000259" key="5">
    <source>
        <dbReference type="PROSITE" id="PS50144"/>
    </source>
</evidence>
<dbReference type="SUPFAM" id="SSF49599">
    <property type="entry name" value="TRAF domain-like"/>
    <property type="match status" value="2"/>
</dbReference>
<comment type="pathway">
    <text evidence="1">Protein modification; protein ubiquitination.</text>
</comment>
<dbReference type="SMART" id="SM00875">
    <property type="entry name" value="BACK"/>
    <property type="match status" value="1"/>
</dbReference>
<name>A0ABD2I2S0_HETSC</name>
<sequence>MSFSNGTTIAELKANQVNNENLTPSEGLRVERKPALERLQKRNSEQENEENAHKRKKANPDTLADRMKLLLSTAKGADAHFLVGKYDKKEIVHAHQGILMISSSVFEEMFQNEAENSNSSTTEGKVEKDGPVLIPDVDAEAFKVMLRFIYSDDLSEFNGQNVVEVFYAARKFNVIRLIKVCVDFPISQLSNVFVSLSIARFNDLLNDFAQRCLDYIDKNADDLLKSDEFLQIGQNLLCEIFERDQLQISGEISIWKAAIRWADTKCGENGIDCSAENRRQMLGPALFKIRFPLFSEEEFSEKIVPSDVLLKEEVFAIYQFHALPNRRRISNGFFPMQFPTNGRISDRKEGTLLLDIENVSEFAREAVGNSRHSEKVYINGFSWKILAQIKTKNGSTDNEKWLGFFFWFDTTKKDSHWRCCVRSATFRIISHRKEAENSNGTFCDCVFDNKSTGWGFENFLSFAELLDPRNGFYSGEDYKVTLAIDVILQDEKMEKCILNQSESKGTLFMDIEKVSEFAREIKGSERKSKIVHIKGFPWKLWTKIEKKNESADNEKWLGIYLLYDGPNEDQNWSCKCSTTFRIVSQKSDVPDFRKELSEERTYNSKSNNWGFPNFISFAELMDPNKGFYDKSEDKVTLAIDVSVKEAKTAEKS</sequence>
<accession>A0ABD2I2S0</accession>
<dbReference type="PANTHER" id="PTHR45774">
    <property type="entry name" value="BTB/POZ DOMAIN-CONTAINING"/>
    <property type="match status" value="1"/>
</dbReference>
<feature type="compositionally biased region" description="Basic and acidic residues" evidence="3">
    <location>
        <begin position="28"/>
        <end position="45"/>
    </location>
</feature>
<evidence type="ECO:0000256" key="3">
    <source>
        <dbReference type="SAM" id="MobiDB-lite"/>
    </source>
</evidence>
<evidence type="ECO:0000313" key="6">
    <source>
        <dbReference type="EMBL" id="KAL3071696.1"/>
    </source>
</evidence>
<organism evidence="6 7">
    <name type="scientific">Heterodera schachtii</name>
    <name type="common">Sugarbeet cyst nematode worm</name>
    <name type="synonym">Tylenchus schachtii</name>
    <dbReference type="NCBI Taxonomy" id="97005"/>
    <lineage>
        <taxon>Eukaryota</taxon>
        <taxon>Metazoa</taxon>
        <taxon>Ecdysozoa</taxon>
        <taxon>Nematoda</taxon>
        <taxon>Chromadorea</taxon>
        <taxon>Rhabditida</taxon>
        <taxon>Tylenchina</taxon>
        <taxon>Tylenchomorpha</taxon>
        <taxon>Tylenchoidea</taxon>
        <taxon>Heteroderidae</taxon>
        <taxon>Heteroderinae</taxon>
        <taxon>Heterodera</taxon>
    </lineage>
</organism>
<dbReference type="Gene3D" id="3.30.710.10">
    <property type="entry name" value="Potassium Channel Kv1.1, Chain A"/>
    <property type="match status" value="1"/>
</dbReference>
<dbReference type="SUPFAM" id="SSF54695">
    <property type="entry name" value="POZ domain"/>
    <property type="match status" value="1"/>
</dbReference>
<reference evidence="6 7" key="1">
    <citation type="submission" date="2024-10" db="EMBL/GenBank/DDBJ databases">
        <authorList>
            <person name="Kim D."/>
        </authorList>
    </citation>
    <scope>NUCLEOTIDE SEQUENCE [LARGE SCALE GENOMIC DNA]</scope>
    <source>
        <strain evidence="6">Taebaek</strain>
    </source>
</reference>
<dbReference type="Pfam" id="PF07707">
    <property type="entry name" value="BACK"/>
    <property type="match status" value="1"/>
</dbReference>
<dbReference type="PANTHER" id="PTHR45774:SF3">
    <property type="entry name" value="BTB (POZ) DOMAIN-CONTAINING 2B-RELATED"/>
    <property type="match status" value="1"/>
</dbReference>
<evidence type="ECO:0000256" key="2">
    <source>
        <dbReference type="ARBA" id="ARBA00022786"/>
    </source>
</evidence>
<comment type="caution">
    <text evidence="6">The sequence shown here is derived from an EMBL/GenBank/DDBJ whole genome shotgun (WGS) entry which is preliminary data.</text>
</comment>
<evidence type="ECO:0008006" key="8">
    <source>
        <dbReference type="Google" id="ProtNLM"/>
    </source>
</evidence>
<dbReference type="PROSITE" id="PS50144">
    <property type="entry name" value="MATH"/>
    <property type="match status" value="2"/>
</dbReference>
<dbReference type="InterPro" id="IPR000210">
    <property type="entry name" value="BTB/POZ_dom"/>
</dbReference>
<dbReference type="InterPro" id="IPR002083">
    <property type="entry name" value="MATH/TRAF_dom"/>
</dbReference>
<keyword evidence="2" id="KW-0833">Ubl conjugation pathway</keyword>
<feature type="region of interest" description="Disordered" evidence="3">
    <location>
        <begin position="1"/>
        <end position="63"/>
    </location>
</feature>
<keyword evidence="7" id="KW-1185">Reference proteome</keyword>
<dbReference type="InterPro" id="IPR008974">
    <property type="entry name" value="TRAF-like"/>
</dbReference>